<protein>
    <submittedName>
        <fullName evidence="1">Uncharacterized protein</fullName>
    </submittedName>
</protein>
<evidence type="ECO:0000313" key="1">
    <source>
        <dbReference type="EMBL" id="MFC5521773.1"/>
    </source>
</evidence>
<comment type="caution">
    <text evidence="1">The sequence shown here is derived from an EMBL/GenBank/DDBJ whole genome shotgun (WGS) entry which is preliminary data.</text>
</comment>
<dbReference type="EMBL" id="JBHSMX010000020">
    <property type="protein sequence ID" value="MFC5521773.1"/>
    <property type="molecule type" value="Genomic_DNA"/>
</dbReference>
<accession>A0ABW0QAK9</accession>
<reference evidence="2" key="1">
    <citation type="journal article" date="2019" name="Int. J. Syst. Evol. Microbiol.">
        <title>The Global Catalogue of Microorganisms (GCM) 10K type strain sequencing project: providing services to taxonomists for standard genome sequencing and annotation.</title>
        <authorList>
            <consortium name="The Broad Institute Genomics Platform"/>
            <consortium name="The Broad Institute Genome Sequencing Center for Infectious Disease"/>
            <person name="Wu L."/>
            <person name="Ma J."/>
        </authorList>
    </citation>
    <scope>NUCLEOTIDE SEQUENCE [LARGE SCALE GENOMIC DNA]</scope>
    <source>
        <strain evidence="2">CGMCC 4.7277</strain>
    </source>
</reference>
<proteinExistence type="predicted"/>
<dbReference type="RefSeq" id="WP_068835255.1">
    <property type="nucleotide sequence ID" value="NZ_JBHSMX010000020.1"/>
</dbReference>
<name>A0ABW0QAK9_9BURK</name>
<sequence>MRVDNQILDRWQKLDASNVLLAVADYAKEDVSFVPAKKAATTRWHARVRQTEFELLLTGPKFWDVRANRGGGGAVDLVMHLHGCNFKPAAALLKESGL</sequence>
<gene>
    <name evidence="1" type="ORF">ACFPP7_12730</name>
</gene>
<dbReference type="Proteomes" id="UP001596084">
    <property type="component" value="Unassembled WGS sequence"/>
</dbReference>
<organism evidence="1 2">
    <name type="scientific">Polaromonas jejuensis</name>
    <dbReference type="NCBI Taxonomy" id="457502"/>
    <lineage>
        <taxon>Bacteria</taxon>
        <taxon>Pseudomonadati</taxon>
        <taxon>Pseudomonadota</taxon>
        <taxon>Betaproteobacteria</taxon>
        <taxon>Burkholderiales</taxon>
        <taxon>Comamonadaceae</taxon>
        <taxon>Polaromonas</taxon>
    </lineage>
</organism>
<keyword evidence="2" id="KW-1185">Reference proteome</keyword>
<evidence type="ECO:0000313" key="2">
    <source>
        <dbReference type="Proteomes" id="UP001596084"/>
    </source>
</evidence>